<reference evidence="2 3" key="1">
    <citation type="journal article" date="2018" name="Evol. Lett.">
        <title>Horizontal gene cluster transfer increased hallucinogenic mushroom diversity.</title>
        <authorList>
            <person name="Reynolds H.T."/>
            <person name="Vijayakumar V."/>
            <person name="Gluck-Thaler E."/>
            <person name="Korotkin H.B."/>
            <person name="Matheny P.B."/>
            <person name="Slot J.C."/>
        </authorList>
    </citation>
    <scope>NUCLEOTIDE SEQUENCE [LARGE SCALE GENOMIC DNA]</scope>
    <source>
        <strain evidence="2 3">2631</strain>
    </source>
</reference>
<dbReference type="InParanoid" id="A0A409WRE3"/>
<dbReference type="EMBL" id="NHYD01003286">
    <property type="protein sequence ID" value="PPQ81051.1"/>
    <property type="molecule type" value="Genomic_DNA"/>
</dbReference>
<keyword evidence="3" id="KW-1185">Reference proteome</keyword>
<name>A0A409WRE3_PSICY</name>
<organism evidence="2 3">
    <name type="scientific">Psilocybe cyanescens</name>
    <dbReference type="NCBI Taxonomy" id="93625"/>
    <lineage>
        <taxon>Eukaryota</taxon>
        <taxon>Fungi</taxon>
        <taxon>Dikarya</taxon>
        <taxon>Basidiomycota</taxon>
        <taxon>Agaricomycotina</taxon>
        <taxon>Agaricomycetes</taxon>
        <taxon>Agaricomycetidae</taxon>
        <taxon>Agaricales</taxon>
        <taxon>Agaricineae</taxon>
        <taxon>Strophariaceae</taxon>
        <taxon>Psilocybe</taxon>
    </lineage>
</organism>
<evidence type="ECO:0000256" key="1">
    <source>
        <dbReference type="SAM" id="MobiDB-lite"/>
    </source>
</evidence>
<feature type="compositionally biased region" description="Basic and acidic residues" evidence="1">
    <location>
        <begin position="383"/>
        <end position="399"/>
    </location>
</feature>
<dbReference type="Proteomes" id="UP000283269">
    <property type="component" value="Unassembled WGS sequence"/>
</dbReference>
<protein>
    <submittedName>
        <fullName evidence="2">Uncharacterized protein</fullName>
    </submittedName>
</protein>
<accession>A0A409WRE3</accession>
<evidence type="ECO:0000313" key="3">
    <source>
        <dbReference type="Proteomes" id="UP000283269"/>
    </source>
</evidence>
<feature type="region of interest" description="Disordered" evidence="1">
    <location>
        <begin position="374"/>
        <end position="399"/>
    </location>
</feature>
<comment type="caution">
    <text evidence="2">The sequence shown here is derived from an EMBL/GenBank/DDBJ whole genome shotgun (WGS) entry which is preliminary data.</text>
</comment>
<gene>
    <name evidence="2" type="ORF">CVT25_014581</name>
</gene>
<dbReference type="AlphaFoldDB" id="A0A409WRE3"/>
<proteinExistence type="predicted"/>
<evidence type="ECO:0000313" key="2">
    <source>
        <dbReference type="EMBL" id="PPQ81051.1"/>
    </source>
</evidence>
<sequence length="434" mass="49105">MTISNITFPLELVEAFVEQLAPGSDIIREGEIFETLIACTLASKYFSFPARKRLFSNLVIDRESKYLLQNNTLLSKTRTEEEISRRINSFLDLLERSSDLALMLRSLHIIVDSKRVILQQATNLHFLLRSLSHRAHNLSILRVYSSDWFSWTTIPQEMADGLQGLCRSLPINHLDFICVHDIPPIIASARESPHLRYIDFKDSNFGKIETGIALGSNIWRARSVMPKNLEVLSSLPRDGRYEICHTSDGQTHIVGINITIQLYDDGQPLNRLLYDKRHMYAPLLTTMAIDFGTMGLLRQLAIGLRIGPRYRTEITTDITKVMNTLIDCLYYGNAKSALQEIKVTLDIGRVLYRGTNIFDPVDFGSPKAENRFATGEASAGPIDPRDAEPEVNDESRSSFEEHIRDLITDAIAITVPPIDEVLPPKIHICAKTMH</sequence>